<organism evidence="2 3">
    <name type="scientific">Candidatus Methanoperedens nitratireducens</name>
    <dbReference type="NCBI Taxonomy" id="1392998"/>
    <lineage>
        <taxon>Archaea</taxon>
        <taxon>Methanobacteriati</taxon>
        <taxon>Methanobacteriota</taxon>
        <taxon>Stenosarchaea group</taxon>
        <taxon>Methanomicrobia</taxon>
        <taxon>Methanosarcinales</taxon>
        <taxon>ANME-2 cluster</taxon>
        <taxon>Candidatus Methanoperedentaceae</taxon>
        <taxon>Candidatus Methanoperedens</taxon>
    </lineage>
</organism>
<dbReference type="AlphaFoldDB" id="A0A0P8ACW9"/>
<dbReference type="Proteomes" id="UP000050360">
    <property type="component" value="Unassembled WGS sequence"/>
</dbReference>
<evidence type="ECO:0000313" key="3">
    <source>
        <dbReference type="Proteomes" id="UP000050360"/>
    </source>
</evidence>
<keyword evidence="1" id="KW-0812">Transmembrane</keyword>
<keyword evidence="1" id="KW-1133">Transmembrane helix</keyword>
<keyword evidence="1" id="KW-0472">Membrane</keyword>
<comment type="caution">
    <text evidence="2">The sequence shown here is derived from an EMBL/GenBank/DDBJ whole genome shotgun (WGS) entry which is preliminary data.</text>
</comment>
<accession>A0A0P8ACW9</accession>
<evidence type="ECO:0000313" key="2">
    <source>
        <dbReference type="EMBL" id="KPQ44655.1"/>
    </source>
</evidence>
<gene>
    <name evidence="2" type="ORF">MPEBLZ_00747</name>
</gene>
<sequence>MIDFNSLPLLSKIILVIGFTLGIISLIIFLRYPIMLILMKYNPKYREFIKKTLVTKKTKK</sequence>
<reference evidence="2 3" key="1">
    <citation type="submission" date="2015-09" db="EMBL/GenBank/DDBJ databases">
        <title>A metagenomics-based metabolic model of nitrate-dependent anaerobic oxidation of methane by Methanoperedens-like archaea.</title>
        <authorList>
            <person name="Arshad A."/>
            <person name="Speth D.R."/>
            <person name="De Graaf R.M."/>
            <person name="Op Den Camp H.J."/>
            <person name="Jetten M.S."/>
            <person name="Welte C.U."/>
        </authorList>
    </citation>
    <scope>NUCLEOTIDE SEQUENCE [LARGE SCALE GENOMIC DNA]</scope>
</reference>
<dbReference type="EMBL" id="LKCM01000064">
    <property type="protein sequence ID" value="KPQ44655.1"/>
    <property type="molecule type" value="Genomic_DNA"/>
</dbReference>
<proteinExistence type="predicted"/>
<protein>
    <submittedName>
        <fullName evidence="2">Uncharacterized protein</fullName>
    </submittedName>
</protein>
<feature type="transmembrane region" description="Helical" evidence="1">
    <location>
        <begin position="13"/>
        <end position="38"/>
    </location>
</feature>
<evidence type="ECO:0000256" key="1">
    <source>
        <dbReference type="SAM" id="Phobius"/>
    </source>
</evidence>
<name>A0A0P8ACW9_9EURY</name>